<dbReference type="InterPro" id="IPR027368">
    <property type="entry name" value="MnmE_dom2"/>
</dbReference>
<dbReference type="PROSITE" id="PS51709">
    <property type="entry name" value="G_TRME"/>
    <property type="match status" value="1"/>
</dbReference>
<dbReference type="NCBIfam" id="TIGR00450">
    <property type="entry name" value="mnmE_trmE_thdF"/>
    <property type="match status" value="1"/>
</dbReference>
<dbReference type="CDD" id="cd04164">
    <property type="entry name" value="trmE"/>
    <property type="match status" value="1"/>
</dbReference>
<dbReference type="InterPro" id="IPR031168">
    <property type="entry name" value="G_TrmE"/>
</dbReference>
<organism evidence="9 10">
    <name type="scientific">Oleiharenicola lentus</name>
    <dbReference type="NCBI Taxonomy" id="2508720"/>
    <lineage>
        <taxon>Bacteria</taxon>
        <taxon>Pseudomonadati</taxon>
        <taxon>Verrucomicrobiota</taxon>
        <taxon>Opitutia</taxon>
        <taxon>Opitutales</taxon>
        <taxon>Opitutaceae</taxon>
        <taxon>Oleiharenicola</taxon>
    </lineage>
</organism>
<feature type="binding site" evidence="6">
    <location>
        <position position="81"/>
    </location>
    <ligand>
        <name>(6S)-5-formyl-5,6,7,8-tetrahydrofolate</name>
        <dbReference type="ChEBI" id="CHEBI:57457"/>
    </ligand>
</feature>
<reference evidence="9 10" key="1">
    <citation type="submission" date="2019-01" db="EMBL/GenBank/DDBJ databases">
        <title>Lacunisphaera sp. strain TWA-58.</title>
        <authorList>
            <person name="Chen W.-M."/>
        </authorList>
    </citation>
    <scope>NUCLEOTIDE SEQUENCE [LARGE SCALE GENOMIC DNA]</scope>
    <source>
        <strain evidence="9 10">TWA-58</strain>
    </source>
</reference>
<evidence type="ECO:0000256" key="7">
    <source>
        <dbReference type="RuleBase" id="RU003313"/>
    </source>
</evidence>
<dbReference type="SUPFAM" id="SSF52540">
    <property type="entry name" value="P-loop containing nucleoside triphosphate hydrolases"/>
    <property type="match status" value="1"/>
</dbReference>
<sequence length="450" mass="47938">MSFPTDTIAALGTPAGTSAIAVVRASGPQVRAMVAAIFGVTPPPRHAQHADYRDAKGTLVDDVLFTFFAAPNSFTGEDTVEISCHGNPFIAQKILEDLFARGCRPAEAGEFSKRAFLNGRLDLSQAEAVMDLIHARSERALAAANQQLRGALGRQMELLISQLVNVLAIIEAYIDFPDEDLPAENRQAVLLQLEQLQTATARLLATSHYGAMLRDGIKTVILGEPNAGKSSLLNRLVGRERALVSAEPGTTRDYLEERILVGPHALRLIDTAGLNPAPSSLEKRGMDKTLEQAAEADLFLWVLDATRPLPALPASTAGRLSPANTIVVVNKSDLPAAPGLAVPTGYPCVPVSALTGIGLEELRTLVSGLADSFQVKTGDDLIAINARHAHALNQARQCLETATAKLCERGSTELVASDLRGALDAFGQISGKVDNEQVLDRLFSTFCIGK</sequence>
<dbReference type="GO" id="GO:0030488">
    <property type="term" value="P:tRNA methylation"/>
    <property type="evidence" value="ECO:0007669"/>
    <property type="project" value="TreeGrafter"/>
</dbReference>
<dbReference type="GO" id="GO:0003924">
    <property type="term" value="F:GTPase activity"/>
    <property type="evidence" value="ECO:0007669"/>
    <property type="project" value="UniProtKB-UniRule"/>
</dbReference>
<dbReference type="InterPro" id="IPR005225">
    <property type="entry name" value="Small_GTP-bd"/>
</dbReference>
<dbReference type="EC" id="3.6.-.-" evidence="6"/>
<dbReference type="Gene3D" id="1.20.120.430">
    <property type="entry name" value="tRNA modification GTPase MnmE domain 2"/>
    <property type="match status" value="1"/>
</dbReference>
<dbReference type="AlphaFoldDB" id="A0A4V1M666"/>
<dbReference type="InterPro" id="IPR004520">
    <property type="entry name" value="GTPase_MnmE"/>
</dbReference>
<dbReference type="SUPFAM" id="SSF116878">
    <property type="entry name" value="TrmE connector domain"/>
    <property type="match status" value="1"/>
</dbReference>
<dbReference type="OrthoDB" id="9805918at2"/>
<dbReference type="PANTHER" id="PTHR42714:SF2">
    <property type="entry name" value="TRNA MODIFICATION GTPASE GTPBP3, MITOCHONDRIAL"/>
    <property type="match status" value="1"/>
</dbReference>
<evidence type="ECO:0000256" key="1">
    <source>
        <dbReference type="ARBA" id="ARBA00011043"/>
    </source>
</evidence>
<dbReference type="HAMAP" id="MF_00379">
    <property type="entry name" value="GTPase_MnmE"/>
    <property type="match status" value="1"/>
</dbReference>
<dbReference type="GO" id="GO:0002098">
    <property type="term" value="P:tRNA wobble uridine modification"/>
    <property type="evidence" value="ECO:0007669"/>
    <property type="project" value="TreeGrafter"/>
</dbReference>
<feature type="binding site" evidence="6">
    <location>
        <position position="120"/>
    </location>
    <ligand>
        <name>(6S)-5-formyl-5,6,7,8-tetrahydrofolate</name>
        <dbReference type="ChEBI" id="CHEBI:57457"/>
    </ligand>
</feature>
<dbReference type="Pfam" id="PF10396">
    <property type="entry name" value="TrmE_N"/>
    <property type="match status" value="1"/>
</dbReference>
<comment type="cofactor">
    <cofactor evidence="6">
        <name>K(+)</name>
        <dbReference type="ChEBI" id="CHEBI:29103"/>
    </cofactor>
    <text evidence="6">Binds 1 potassium ion per subunit.</text>
</comment>
<dbReference type="NCBIfam" id="TIGR00231">
    <property type="entry name" value="small_GTP"/>
    <property type="match status" value="1"/>
</dbReference>
<dbReference type="NCBIfam" id="NF003661">
    <property type="entry name" value="PRK05291.1-3"/>
    <property type="match status" value="1"/>
</dbReference>
<dbReference type="CDD" id="cd14858">
    <property type="entry name" value="TrmE_N"/>
    <property type="match status" value="1"/>
</dbReference>
<dbReference type="GO" id="GO:0005737">
    <property type="term" value="C:cytoplasm"/>
    <property type="evidence" value="ECO:0007669"/>
    <property type="project" value="UniProtKB-SubCell"/>
</dbReference>
<feature type="domain" description="TrmE-type G" evidence="8">
    <location>
        <begin position="216"/>
        <end position="371"/>
    </location>
</feature>
<dbReference type="Pfam" id="PF12631">
    <property type="entry name" value="MnmE_helical"/>
    <property type="match status" value="1"/>
</dbReference>
<evidence type="ECO:0000259" key="8">
    <source>
        <dbReference type="PROSITE" id="PS51709"/>
    </source>
</evidence>
<dbReference type="EMBL" id="SDHX01000001">
    <property type="protein sequence ID" value="RXK54329.1"/>
    <property type="molecule type" value="Genomic_DNA"/>
</dbReference>
<accession>A0A4V1M666</accession>
<feature type="binding site" evidence="6">
    <location>
        <position position="251"/>
    </location>
    <ligand>
        <name>Mg(2+)</name>
        <dbReference type="ChEBI" id="CHEBI:18420"/>
    </ligand>
</feature>
<keyword evidence="6" id="KW-0460">Magnesium</keyword>
<feature type="binding site" evidence="6">
    <location>
        <begin position="226"/>
        <end position="231"/>
    </location>
    <ligand>
        <name>GTP</name>
        <dbReference type="ChEBI" id="CHEBI:37565"/>
    </ligand>
</feature>
<evidence type="ECO:0000313" key="9">
    <source>
        <dbReference type="EMBL" id="RXK54329.1"/>
    </source>
</evidence>
<dbReference type="InterPro" id="IPR018948">
    <property type="entry name" value="GTP-bd_TrmE_N"/>
</dbReference>
<keyword evidence="6" id="KW-0378">Hydrolase</keyword>
<feature type="binding site" evidence="6">
    <location>
        <position position="450"/>
    </location>
    <ligand>
        <name>(6S)-5-formyl-5,6,7,8-tetrahydrofolate</name>
        <dbReference type="ChEBI" id="CHEBI:57457"/>
    </ligand>
</feature>
<evidence type="ECO:0000256" key="2">
    <source>
        <dbReference type="ARBA" id="ARBA00022694"/>
    </source>
</evidence>
<dbReference type="GO" id="GO:0046872">
    <property type="term" value="F:metal ion binding"/>
    <property type="evidence" value="ECO:0007669"/>
    <property type="project" value="UniProtKB-KW"/>
</dbReference>
<dbReference type="InterPro" id="IPR006073">
    <property type="entry name" value="GTP-bd"/>
</dbReference>
<comment type="subunit">
    <text evidence="6">Homodimer. Heterotetramer of two MnmE and two MnmG subunits.</text>
</comment>
<dbReference type="InterPro" id="IPR027417">
    <property type="entry name" value="P-loop_NTPase"/>
</dbReference>
<feature type="binding site" evidence="6">
    <location>
        <begin position="245"/>
        <end position="251"/>
    </location>
    <ligand>
        <name>GTP</name>
        <dbReference type="ChEBI" id="CHEBI:37565"/>
    </ligand>
</feature>
<dbReference type="RefSeq" id="WP_129045694.1">
    <property type="nucleotide sequence ID" value="NZ_SDHX01000001.1"/>
</dbReference>
<feature type="binding site" evidence="6">
    <location>
        <position position="24"/>
    </location>
    <ligand>
        <name>(6S)-5-formyl-5,6,7,8-tetrahydrofolate</name>
        <dbReference type="ChEBI" id="CHEBI:57457"/>
    </ligand>
</feature>
<evidence type="ECO:0000256" key="3">
    <source>
        <dbReference type="ARBA" id="ARBA00022741"/>
    </source>
</evidence>
<comment type="caution">
    <text evidence="9">The sequence shown here is derived from an EMBL/GenBank/DDBJ whole genome shotgun (WGS) entry which is preliminary data.</text>
</comment>
<protein>
    <recommendedName>
        <fullName evidence="6">tRNA modification GTPase MnmE</fullName>
        <ecNumber evidence="6">3.6.-.-</ecNumber>
    </recommendedName>
</protein>
<keyword evidence="10" id="KW-1185">Reference proteome</keyword>
<proteinExistence type="inferred from homology"/>
<keyword evidence="3 6" id="KW-0547">Nucleotide-binding</keyword>
<keyword evidence="2 6" id="KW-0819">tRNA processing</keyword>
<dbReference type="Proteomes" id="UP000290218">
    <property type="component" value="Unassembled WGS sequence"/>
</dbReference>
<dbReference type="InterPro" id="IPR027266">
    <property type="entry name" value="TrmE/GcvT-like"/>
</dbReference>
<comment type="caution">
    <text evidence="6">Lacks conserved residue(s) required for the propagation of feature annotation.</text>
</comment>
<comment type="function">
    <text evidence="6">Exhibits a very high intrinsic GTPase hydrolysis rate. Involved in the addition of a carboxymethylaminomethyl (cmnm) group at the wobble position (U34) of certain tRNAs, forming tRNA-cmnm(5)s(2)U34.</text>
</comment>
<name>A0A4V1M666_9BACT</name>
<comment type="similarity">
    <text evidence="1 6 7">Belongs to the TRAFAC class TrmE-Era-EngA-EngB-Septin-like GTPase superfamily. TrmE GTPase family.</text>
</comment>
<gene>
    <name evidence="6 9" type="primary">mnmE</name>
    <name evidence="6" type="synonym">trmE</name>
    <name evidence="9" type="ORF">ESB00_00025</name>
</gene>
<dbReference type="Pfam" id="PF01926">
    <property type="entry name" value="MMR_HSR1"/>
    <property type="match status" value="1"/>
</dbReference>
<evidence type="ECO:0000256" key="5">
    <source>
        <dbReference type="ARBA" id="ARBA00023134"/>
    </source>
</evidence>
<keyword evidence="6" id="KW-0479">Metal-binding</keyword>
<dbReference type="Gene3D" id="3.30.1360.120">
    <property type="entry name" value="Probable tRNA modification gtpase trme, domain 1"/>
    <property type="match status" value="1"/>
</dbReference>
<keyword evidence="6" id="KW-0963">Cytoplasm</keyword>
<dbReference type="GO" id="GO:0005525">
    <property type="term" value="F:GTP binding"/>
    <property type="evidence" value="ECO:0007669"/>
    <property type="project" value="UniProtKB-UniRule"/>
</dbReference>
<keyword evidence="5 6" id="KW-0342">GTP-binding</keyword>
<dbReference type="PANTHER" id="PTHR42714">
    <property type="entry name" value="TRNA MODIFICATION GTPASE GTPBP3"/>
    <property type="match status" value="1"/>
</dbReference>
<feature type="binding site" evidence="6">
    <location>
        <begin position="270"/>
        <end position="273"/>
    </location>
    <ligand>
        <name>GTP</name>
        <dbReference type="ChEBI" id="CHEBI:37565"/>
    </ligand>
</feature>
<evidence type="ECO:0000313" key="10">
    <source>
        <dbReference type="Proteomes" id="UP000290218"/>
    </source>
</evidence>
<evidence type="ECO:0000256" key="4">
    <source>
        <dbReference type="ARBA" id="ARBA00022958"/>
    </source>
</evidence>
<evidence type="ECO:0000256" key="6">
    <source>
        <dbReference type="HAMAP-Rule" id="MF_00379"/>
    </source>
</evidence>
<dbReference type="Gene3D" id="3.40.50.300">
    <property type="entry name" value="P-loop containing nucleotide triphosphate hydrolases"/>
    <property type="match status" value="1"/>
</dbReference>
<dbReference type="InterPro" id="IPR025867">
    <property type="entry name" value="MnmE_helical"/>
</dbReference>
<keyword evidence="4 6" id="KW-0630">Potassium</keyword>
<comment type="subcellular location">
    <subcellularLocation>
        <location evidence="6">Cytoplasm</location>
    </subcellularLocation>
</comment>
<feature type="binding site" evidence="6">
    <location>
        <position position="230"/>
    </location>
    <ligand>
        <name>Mg(2+)</name>
        <dbReference type="ChEBI" id="CHEBI:18420"/>
    </ligand>
</feature>